<evidence type="ECO:0000313" key="14">
    <source>
        <dbReference type="Proteomes" id="UP000321258"/>
    </source>
</evidence>
<evidence type="ECO:0000256" key="5">
    <source>
        <dbReference type="ARBA" id="ARBA00022989"/>
    </source>
</evidence>
<dbReference type="AlphaFoldDB" id="A0A512IPI9"/>
<keyword evidence="7 12" id="KW-0408">Iron</keyword>
<evidence type="ECO:0000256" key="3">
    <source>
        <dbReference type="ARBA" id="ARBA00022692"/>
    </source>
</evidence>
<feature type="transmembrane region" description="Helical" evidence="12">
    <location>
        <begin position="277"/>
        <end position="297"/>
    </location>
</feature>
<comment type="caution">
    <text evidence="12">Lacks conserved residue(s) required for the propagation of feature annotation.</text>
</comment>
<dbReference type="GO" id="GO:0006784">
    <property type="term" value="P:heme A biosynthetic process"/>
    <property type="evidence" value="ECO:0007669"/>
    <property type="project" value="UniProtKB-UniRule"/>
</dbReference>
<comment type="subcellular location">
    <subcellularLocation>
        <location evidence="12">Cell membrane</location>
        <topology evidence="12">Multi-pass membrane protein</topology>
    </subcellularLocation>
    <subcellularLocation>
        <location evidence="2">Membrane</location>
        <topology evidence="2">Multi-pass membrane protein</topology>
    </subcellularLocation>
</comment>
<evidence type="ECO:0000256" key="4">
    <source>
        <dbReference type="ARBA" id="ARBA00022723"/>
    </source>
</evidence>
<comment type="pathway">
    <text evidence="10 12">Porphyrin-containing compound metabolism; heme A biosynthesis; heme A from heme O: step 1/1.</text>
</comment>
<feature type="binding site" description="axial binding residue" evidence="12">
    <location>
        <position position="336"/>
    </location>
    <ligand>
        <name>heme</name>
        <dbReference type="ChEBI" id="CHEBI:30413"/>
    </ligand>
    <ligandPart>
        <name>Fe</name>
        <dbReference type="ChEBI" id="CHEBI:18248"/>
    </ligandPart>
</feature>
<accession>A0A512IPI9</accession>
<keyword evidence="9 12" id="KW-0472">Membrane</keyword>
<dbReference type="GO" id="GO:0120547">
    <property type="term" value="F:heme A synthase activity"/>
    <property type="evidence" value="ECO:0007669"/>
    <property type="project" value="UniProtKB-EC"/>
</dbReference>
<comment type="subunit">
    <text evidence="12">Interacts with CtaB.</text>
</comment>
<dbReference type="OrthoDB" id="9793156at2"/>
<name>A0A512IPI9_9HYPH</name>
<dbReference type="Pfam" id="PF02628">
    <property type="entry name" value="COX15-CtaA"/>
    <property type="match status" value="1"/>
</dbReference>
<evidence type="ECO:0000256" key="1">
    <source>
        <dbReference type="ARBA" id="ARBA00001970"/>
    </source>
</evidence>
<dbReference type="GO" id="GO:0046872">
    <property type="term" value="F:metal ion binding"/>
    <property type="evidence" value="ECO:0007669"/>
    <property type="project" value="UniProtKB-KW"/>
</dbReference>
<dbReference type="Proteomes" id="UP000321258">
    <property type="component" value="Unassembled WGS sequence"/>
</dbReference>
<dbReference type="InterPro" id="IPR023754">
    <property type="entry name" value="HemeA_Synthase_type2"/>
</dbReference>
<evidence type="ECO:0000256" key="9">
    <source>
        <dbReference type="ARBA" id="ARBA00023136"/>
    </source>
</evidence>
<proteinExistence type="inferred from homology"/>
<comment type="caution">
    <text evidence="13">The sequence shown here is derived from an EMBL/GenBank/DDBJ whole genome shotgun (WGS) entry which is preliminary data.</text>
</comment>
<dbReference type="EC" id="1.17.99.9" evidence="12"/>
<evidence type="ECO:0000313" key="13">
    <source>
        <dbReference type="EMBL" id="GEO99600.1"/>
    </source>
</evidence>
<organism evidence="13 14">
    <name type="scientific">Methylobacterium haplocladii</name>
    <dbReference type="NCBI Taxonomy" id="1176176"/>
    <lineage>
        <taxon>Bacteria</taxon>
        <taxon>Pseudomonadati</taxon>
        <taxon>Pseudomonadota</taxon>
        <taxon>Alphaproteobacteria</taxon>
        <taxon>Hyphomicrobiales</taxon>
        <taxon>Methylobacteriaceae</taxon>
        <taxon>Methylobacterium</taxon>
    </lineage>
</organism>
<evidence type="ECO:0000256" key="10">
    <source>
        <dbReference type="ARBA" id="ARBA00044501"/>
    </source>
</evidence>
<feature type="transmembrane region" description="Helical" evidence="12">
    <location>
        <begin position="174"/>
        <end position="193"/>
    </location>
</feature>
<comment type="similarity">
    <text evidence="12">Belongs to the COX15/CtaA family. Type 2 subfamily.</text>
</comment>
<feature type="transmembrane region" description="Helical" evidence="12">
    <location>
        <begin position="205"/>
        <end position="229"/>
    </location>
</feature>
<evidence type="ECO:0000256" key="12">
    <source>
        <dbReference type="HAMAP-Rule" id="MF_01665"/>
    </source>
</evidence>
<dbReference type="HAMAP" id="MF_01665">
    <property type="entry name" value="HemeA_synth_type2"/>
    <property type="match status" value="1"/>
</dbReference>
<feature type="transmembrane region" description="Helical" evidence="12">
    <location>
        <begin position="136"/>
        <end position="162"/>
    </location>
</feature>
<feature type="binding site" description="axial binding residue" evidence="12">
    <location>
        <position position="275"/>
    </location>
    <ligand>
        <name>heme</name>
        <dbReference type="ChEBI" id="CHEBI:30413"/>
    </ligand>
    <ligandPart>
        <name>Fe</name>
        <dbReference type="ChEBI" id="CHEBI:18248"/>
    </ligandPart>
</feature>
<dbReference type="PANTHER" id="PTHR23289">
    <property type="entry name" value="CYTOCHROME C OXIDASE ASSEMBLY PROTEIN COX15"/>
    <property type="match status" value="1"/>
</dbReference>
<evidence type="ECO:0000256" key="8">
    <source>
        <dbReference type="ARBA" id="ARBA00023133"/>
    </source>
</evidence>
<comment type="catalytic activity">
    <reaction evidence="11">
        <text>Fe(II)-heme o + 2 A + H2O = Fe(II)-heme a + 2 AH2</text>
        <dbReference type="Rhea" id="RHEA:63388"/>
        <dbReference type="ChEBI" id="CHEBI:13193"/>
        <dbReference type="ChEBI" id="CHEBI:15377"/>
        <dbReference type="ChEBI" id="CHEBI:17499"/>
        <dbReference type="ChEBI" id="CHEBI:60530"/>
        <dbReference type="ChEBI" id="CHEBI:61715"/>
        <dbReference type="EC" id="1.17.99.9"/>
    </reaction>
    <physiologicalReaction direction="left-to-right" evidence="11">
        <dbReference type="Rhea" id="RHEA:63389"/>
    </physiologicalReaction>
</comment>
<comment type="function">
    <text evidence="12">Catalyzes the conversion of heme O to heme A by two successive hydroxylations of the methyl group at C8. The first hydroxylation forms heme I, the second hydroxylation results in an unstable dihydroxymethyl group, which spontaneously dehydrates, resulting in the formyl group of heme A.</text>
</comment>
<sequence length="381" mass="40322">MQLSPTLPAGTASSDAKARPYRRAVRIWLYLLAFLVIVMVALGGATRLTGSGLSITEWRPVTGSVPPLSAADWAVEFEKYRDTPQYRILNEGMGIDSFKTLYWWEWGHRLLGRLIGLAFFLPLIVFWVHGALDRRLALGLVTLGIVGAFQGAIGWVMVASGLQPGMTAVAPLKLALHLTTASIILAGLVWLAAGTREDALTPAPARIRAGAVVVMLLVLVQIGLGGLVAGSHAGLAYNTWPTMNGDLVPPLDGLFSATPWIENFVDNVTLVQFNHRLAAYCVVLAALLHALDTRLTLPGSGAARRATGVACLTLGQVALGIATLLLAVPLWAALAHQVFAMLVLTMASAHARLSGGTAATATAIHPPAVPFGFEQLAGRRA</sequence>
<dbReference type="EMBL" id="BJZT01000019">
    <property type="protein sequence ID" value="GEO99600.1"/>
    <property type="molecule type" value="Genomic_DNA"/>
</dbReference>
<dbReference type="UniPathway" id="UPA00269">
    <property type="reaction ID" value="UER00713"/>
</dbReference>
<gene>
    <name evidence="12 13" type="primary">ctaA</name>
    <name evidence="13" type="ORF">MHA02_19880</name>
</gene>
<evidence type="ECO:0000256" key="7">
    <source>
        <dbReference type="ARBA" id="ARBA00023004"/>
    </source>
</evidence>
<keyword evidence="12" id="KW-1003">Cell membrane</keyword>
<keyword evidence="6 12" id="KW-0560">Oxidoreductase</keyword>
<dbReference type="InterPro" id="IPR003780">
    <property type="entry name" value="COX15/CtaA_fam"/>
</dbReference>
<evidence type="ECO:0000256" key="11">
    <source>
        <dbReference type="ARBA" id="ARBA00048044"/>
    </source>
</evidence>
<keyword evidence="8 12" id="KW-0350">Heme biosynthesis</keyword>
<feature type="transmembrane region" description="Helical" evidence="12">
    <location>
        <begin position="110"/>
        <end position="129"/>
    </location>
</feature>
<reference evidence="13 14" key="1">
    <citation type="submission" date="2019-07" db="EMBL/GenBank/DDBJ databases">
        <title>Whole genome shotgun sequence of Methylobacterium haplocladii NBRC 107714.</title>
        <authorList>
            <person name="Hosoyama A."/>
            <person name="Uohara A."/>
            <person name="Ohji S."/>
            <person name="Ichikawa N."/>
        </authorList>
    </citation>
    <scope>NUCLEOTIDE SEQUENCE [LARGE SCALE GENOMIC DNA]</scope>
    <source>
        <strain evidence="13 14">NBRC 107714</strain>
    </source>
</reference>
<keyword evidence="4 12" id="KW-0479">Metal-binding</keyword>
<keyword evidence="14" id="KW-1185">Reference proteome</keyword>
<evidence type="ECO:0000256" key="6">
    <source>
        <dbReference type="ARBA" id="ARBA00023002"/>
    </source>
</evidence>
<keyword evidence="3 12" id="KW-0812">Transmembrane</keyword>
<dbReference type="GO" id="GO:0005886">
    <property type="term" value="C:plasma membrane"/>
    <property type="evidence" value="ECO:0007669"/>
    <property type="project" value="UniProtKB-SubCell"/>
</dbReference>
<dbReference type="RefSeq" id="WP_147078483.1">
    <property type="nucleotide sequence ID" value="NZ_BJZT01000019.1"/>
</dbReference>
<keyword evidence="5 12" id="KW-1133">Transmembrane helix</keyword>
<feature type="transmembrane region" description="Helical" evidence="12">
    <location>
        <begin position="309"/>
        <end position="334"/>
    </location>
</feature>
<comment type="cofactor">
    <cofactor evidence="1 12">
        <name>heme b</name>
        <dbReference type="ChEBI" id="CHEBI:60344"/>
    </cofactor>
</comment>
<feature type="transmembrane region" description="Helical" evidence="12">
    <location>
        <begin position="27"/>
        <end position="45"/>
    </location>
</feature>
<evidence type="ECO:0000256" key="2">
    <source>
        <dbReference type="ARBA" id="ARBA00004141"/>
    </source>
</evidence>
<dbReference type="PANTHER" id="PTHR23289:SF2">
    <property type="entry name" value="CYTOCHROME C OXIDASE ASSEMBLY PROTEIN COX15 HOMOLOG"/>
    <property type="match status" value="1"/>
</dbReference>
<protein>
    <recommendedName>
        <fullName evidence="12">Heme A synthase</fullName>
        <shortName evidence="12">HAS</shortName>
        <ecNumber evidence="12">1.17.99.9</ecNumber>
    </recommendedName>
    <alternativeName>
        <fullName evidence="12">Cytochrome aa3-controlling protein</fullName>
    </alternativeName>
</protein>